<evidence type="ECO:0000313" key="2">
    <source>
        <dbReference type="EMBL" id="RVU43500.1"/>
    </source>
</evidence>
<dbReference type="InterPro" id="IPR050177">
    <property type="entry name" value="Lipid_A_modif_metabolic_enz"/>
</dbReference>
<dbReference type="EMBL" id="SADD01000006">
    <property type="protein sequence ID" value="RVU43500.1"/>
    <property type="molecule type" value="Genomic_DNA"/>
</dbReference>
<dbReference type="Proteomes" id="UP000282926">
    <property type="component" value="Unassembled WGS sequence"/>
</dbReference>
<protein>
    <submittedName>
        <fullName evidence="2">SDR family oxidoreductase</fullName>
    </submittedName>
</protein>
<dbReference type="InterPro" id="IPR036291">
    <property type="entry name" value="NAD(P)-bd_dom_sf"/>
</dbReference>
<proteinExistence type="predicted"/>
<gene>
    <name evidence="2" type="ORF">EA187_11770</name>
</gene>
<dbReference type="SUPFAM" id="SSF51735">
    <property type="entry name" value="NAD(P)-binding Rossmann-fold domains"/>
    <property type="match status" value="1"/>
</dbReference>
<dbReference type="PANTHER" id="PTHR43245:SF52">
    <property type="entry name" value="NAD-DEPENDENT EPIMERASE_DEHYDRATASE"/>
    <property type="match status" value="1"/>
</dbReference>
<name>A0ABY0CRQ5_9DELT</name>
<sequence length="317" mass="36602">MKQRSRRPRKERVLITGIGGNLGRAVARRLHRRFEVVGIDRRSVRHMPKDVDIEQVDIRRRRVEDVFRRQRLDAVVHLNIMHDPRSRQDEHHQFNIVGTQKIFELCAEHRVPKVVVLSSADVYGPDPRNDQFLKEDAALMGGQKFEAIRDLIALDMFCNTFFWRHPEIETVILRPVHIVGRVNNAPSRYLRLERPPTIMGFDPMVQLIHVEDVVSAIEKALTPGIRGVFNLAGPSPVPLSFILDRLGREPRPMPEPLLKMMLSTAWSLKISDWPVPELDHIKYVCMVDDSLARNQLGFAPSHDLESILYELRPGQRP</sequence>
<feature type="domain" description="NAD-dependent epimerase/dehydratase" evidence="1">
    <location>
        <begin position="13"/>
        <end position="231"/>
    </location>
</feature>
<dbReference type="RefSeq" id="WP_115605153.1">
    <property type="nucleotide sequence ID" value="NZ_SADD01000006.1"/>
</dbReference>
<evidence type="ECO:0000313" key="3">
    <source>
        <dbReference type="Proteomes" id="UP000282926"/>
    </source>
</evidence>
<accession>A0ABY0CRQ5</accession>
<dbReference type="CDD" id="cd05240">
    <property type="entry name" value="UDP_G4E_3_SDR_e"/>
    <property type="match status" value="1"/>
</dbReference>
<organism evidence="2 3">
    <name type="scientific">Lujinxingia sediminis</name>
    <dbReference type="NCBI Taxonomy" id="2480984"/>
    <lineage>
        <taxon>Bacteria</taxon>
        <taxon>Deltaproteobacteria</taxon>
        <taxon>Bradymonadales</taxon>
        <taxon>Lujinxingiaceae</taxon>
        <taxon>Lujinxingia</taxon>
    </lineage>
</organism>
<evidence type="ECO:0000259" key="1">
    <source>
        <dbReference type="Pfam" id="PF01370"/>
    </source>
</evidence>
<dbReference type="Gene3D" id="3.40.50.720">
    <property type="entry name" value="NAD(P)-binding Rossmann-like Domain"/>
    <property type="match status" value="1"/>
</dbReference>
<reference evidence="2 3" key="1">
    <citation type="submission" date="2019-01" db="EMBL/GenBank/DDBJ databases">
        <title>Lujinxingia litoralis gen. nov., sp. nov. and Lujinxingia sediminis gen. nov., sp. nov., new members in the order Bradymonadales, isolated from coastal sediment.</title>
        <authorList>
            <person name="Li C.-M."/>
        </authorList>
    </citation>
    <scope>NUCLEOTIDE SEQUENCE [LARGE SCALE GENOMIC DNA]</scope>
    <source>
        <strain evidence="2 3">SEH01</strain>
    </source>
</reference>
<dbReference type="InterPro" id="IPR001509">
    <property type="entry name" value="Epimerase_deHydtase"/>
</dbReference>
<comment type="caution">
    <text evidence="2">The sequence shown here is derived from an EMBL/GenBank/DDBJ whole genome shotgun (WGS) entry which is preliminary data.</text>
</comment>
<keyword evidence="3" id="KW-1185">Reference proteome</keyword>
<dbReference type="PANTHER" id="PTHR43245">
    <property type="entry name" value="BIFUNCTIONAL POLYMYXIN RESISTANCE PROTEIN ARNA"/>
    <property type="match status" value="1"/>
</dbReference>
<dbReference type="Pfam" id="PF01370">
    <property type="entry name" value="Epimerase"/>
    <property type="match status" value="1"/>
</dbReference>